<dbReference type="PROSITE" id="PS50057">
    <property type="entry name" value="FERM_3"/>
    <property type="match status" value="1"/>
</dbReference>
<organism evidence="6 7">
    <name type="scientific">Acropora cervicornis</name>
    <name type="common">Staghorn coral</name>
    <dbReference type="NCBI Taxonomy" id="6130"/>
    <lineage>
        <taxon>Eukaryota</taxon>
        <taxon>Metazoa</taxon>
        <taxon>Cnidaria</taxon>
        <taxon>Anthozoa</taxon>
        <taxon>Hexacorallia</taxon>
        <taxon>Scleractinia</taxon>
        <taxon>Astrocoeniina</taxon>
        <taxon>Acroporidae</taxon>
        <taxon>Acropora</taxon>
    </lineage>
</organism>
<name>A0AAD9R4D2_ACRCE</name>
<feature type="domain" description="FERM" evidence="4">
    <location>
        <begin position="1"/>
        <end position="282"/>
    </location>
</feature>
<dbReference type="InterPro" id="IPR018979">
    <property type="entry name" value="FERM_N"/>
</dbReference>
<dbReference type="Pfam" id="PF09380">
    <property type="entry name" value="FERM_C"/>
    <property type="match status" value="1"/>
</dbReference>
<dbReference type="PANTHER" id="PTHR23280:SF13">
    <property type="entry name" value="E3 UBIQUITIN-PROTEIN LIGASE MYLIP"/>
    <property type="match status" value="1"/>
</dbReference>
<dbReference type="InterPro" id="IPR029071">
    <property type="entry name" value="Ubiquitin-like_domsf"/>
</dbReference>
<dbReference type="SUPFAM" id="SSF50729">
    <property type="entry name" value="PH domain-like"/>
    <property type="match status" value="1"/>
</dbReference>
<dbReference type="SMART" id="SM00184">
    <property type="entry name" value="RING"/>
    <property type="match status" value="2"/>
</dbReference>
<dbReference type="InterPro" id="IPR011993">
    <property type="entry name" value="PH-like_dom_sf"/>
</dbReference>
<dbReference type="Pfam" id="PF09379">
    <property type="entry name" value="FERM_N"/>
    <property type="match status" value="1"/>
</dbReference>
<keyword evidence="7" id="KW-1185">Reference proteome</keyword>
<dbReference type="GO" id="GO:0006511">
    <property type="term" value="P:ubiquitin-dependent protein catabolic process"/>
    <property type="evidence" value="ECO:0007669"/>
    <property type="project" value="TreeGrafter"/>
</dbReference>
<keyword evidence="1 3" id="KW-0479">Metal-binding</keyword>
<dbReference type="SMART" id="SM01196">
    <property type="entry name" value="FERM_C"/>
    <property type="match status" value="1"/>
</dbReference>
<dbReference type="GO" id="GO:0008270">
    <property type="term" value="F:zinc ion binding"/>
    <property type="evidence" value="ECO:0007669"/>
    <property type="project" value="UniProtKB-KW"/>
</dbReference>
<evidence type="ECO:0000259" key="4">
    <source>
        <dbReference type="PROSITE" id="PS50057"/>
    </source>
</evidence>
<evidence type="ECO:0000313" key="6">
    <source>
        <dbReference type="EMBL" id="KAK2572844.1"/>
    </source>
</evidence>
<dbReference type="SMART" id="SM00295">
    <property type="entry name" value="B41"/>
    <property type="match status" value="1"/>
</dbReference>
<dbReference type="Gene3D" id="2.30.29.30">
    <property type="entry name" value="Pleckstrin-homology domain (PH domain)/Phosphotyrosine-binding domain (PTB)"/>
    <property type="match status" value="1"/>
</dbReference>
<protein>
    <submittedName>
        <fullName evidence="6">E3 ubiquitin-protein ligase MYLIP</fullName>
    </submittedName>
</protein>
<evidence type="ECO:0000256" key="2">
    <source>
        <dbReference type="ARBA" id="ARBA00022833"/>
    </source>
</evidence>
<evidence type="ECO:0000313" key="7">
    <source>
        <dbReference type="Proteomes" id="UP001249851"/>
    </source>
</evidence>
<dbReference type="Pfam" id="PF00373">
    <property type="entry name" value="FERM_M"/>
    <property type="match status" value="1"/>
</dbReference>
<dbReference type="InterPro" id="IPR018980">
    <property type="entry name" value="FERM_PH-like_C"/>
</dbReference>
<dbReference type="InterPro" id="IPR001841">
    <property type="entry name" value="Znf_RING"/>
</dbReference>
<dbReference type="AlphaFoldDB" id="A0AAD9R4D2"/>
<dbReference type="InterPro" id="IPR014352">
    <property type="entry name" value="FERM/acyl-CoA-bd_prot_sf"/>
</dbReference>
<accession>A0AAD9R4D2</accession>
<dbReference type="InterPro" id="IPR013083">
    <property type="entry name" value="Znf_RING/FYVE/PHD"/>
</dbReference>
<comment type="caution">
    <text evidence="6">The sequence shown here is derived from an EMBL/GenBank/DDBJ whole genome shotgun (WGS) entry which is preliminary data.</text>
</comment>
<evidence type="ECO:0000259" key="5">
    <source>
        <dbReference type="PROSITE" id="PS50089"/>
    </source>
</evidence>
<keyword evidence="2" id="KW-0862">Zinc</keyword>
<dbReference type="InterPro" id="IPR000299">
    <property type="entry name" value="FERM_domain"/>
</dbReference>
<dbReference type="PROSITE" id="PS50089">
    <property type="entry name" value="ZF_RING_2"/>
    <property type="match status" value="2"/>
</dbReference>
<dbReference type="EMBL" id="JARQWQ010000003">
    <property type="protein sequence ID" value="KAK2572844.1"/>
    <property type="molecule type" value="Genomic_DNA"/>
</dbReference>
<evidence type="ECO:0000256" key="3">
    <source>
        <dbReference type="PROSITE-ProRule" id="PRU00175"/>
    </source>
</evidence>
<dbReference type="SUPFAM" id="SSF54236">
    <property type="entry name" value="Ubiquitin-like"/>
    <property type="match status" value="1"/>
</dbReference>
<feature type="domain" description="RING-type" evidence="5">
    <location>
        <begin position="350"/>
        <end position="385"/>
    </location>
</feature>
<evidence type="ECO:0000256" key="1">
    <source>
        <dbReference type="ARBA" id="ARBA00022771"/>
    </source>
</evidence>
<dbReference type="SUPFAM" id="SSF47031">
    <property type="entry name" value="Second domain of FERM"/>
    <property type="match status" value="1"/>
</dbReference>
<dbReference type="Gene3D" id="3.10.20.90">
    <property type="entry name" value="Phosphatidylinositol 3-kinase Catalytic Subunit, Chain A, domain 1"/>
    <property type="match status" value="1"/>
</dbReference>
<dbReference type="Proteomes" id="UP001249851">
    <property type="component" value="Unassembled WGS sequence"/>
</dbReference>
<dbReference type="CDD" id="cd14473">
    <property type="entry name" value="FERM_B-lobe"/>
    <property type="match status" value="1"/>
</dbReference>
<dbReference type="InterPro" id="IPR035963">
    <property type="entry name" value="FERM_2"/>
</dbReference>
<proteinExistence type="predicted"/>
<gene>
    <name evidence="6" type="ORF">P5673_001844</name>
</gene>
<dbReference type="Gene3D" id="1.20.80.10">
    <property type="match status" value="1"/>
</dbReference>
<feature type="domain" description="RING-type" evidence="5">
    <location>
        <begin position="407"/>
        <end position="442"/>
    </location>
</feature>
<dbReference type="InterPro" id="IPR019749">
    <property type="entry name" value="Band_41_domain"/>
</dbReference>
<dbReference type="Gene3D" id="3.30.40.10">
    <property type="entry name" value="Zinc/RING finger domain, C3HC4 (zinc finger)"/>
    <property type="match status" value="2"/>
</dbReference>
<reference evidence="6" key="2">
    <citation type="journal article" date="2023" name="Science">
        <title>Genomic signatures of disease resistance in endangered staghorn corals.</title>
        <authorList>
            <person name="Vollmer S.V."/>
            <person name="Selwyn J.D."/>
            <person name="Despard B.A."/>
            <person name="Roesel C.L."/>
        </authorList>
    </citation>
    <scope>NUCLEOTIDE SEQUENCE</scope>
    <source>
        <strain evidence="6">K2</strain>
    </source>
</reference>
<dbReference type="PANTHER" id="PTHR23280">
    <property type="entry name" value="4.1 G PROTEIN"/>
    <property type="match status" value="1"/>
</dbReference>
<dbReference type="GO" id="GO:0004842">
    <property type="term" value="F:ubiquitin-protein transferase activity"/>
    <property type="evidence" value="ECO:0007669"/>
    <property type="project" value="TreeGrafter"/>
</dbReference>
<reference evidence="6" key="1">
    <citation type="journal article" date="2023" name="G3 (Bethesda)">
        <title>Whole genome assembly and annotation of the endangered Caribbean coral Acropora cervicornis.</title>
        <authorList>
            <person name="Selwyn J.D."/>
            <person name="Vollmer S.V."/>
        </authorList>
    </citation>
    <scope>NUCLEOTIDE SEQUENCE</scope>
    <source>
        <strain evidence="6">K2</strain>
    </source>
</reference>
<sequence>MKFAVLEPDGRAHEFVLTGDKLGQEALDKVCEKLGIKEKNYFGLRHSVNDADIWLNLRNPLSTQFRPHLPGKPHRLRLEVKFFVAPQELQQEETRRQFYLCLRKQISEGKFNFTQEKAVQLCALMAQAEYGDFSRPPKSYPQFLSPWPGEDMERKIAGSHRNLEGTSSTIARDAFLNIMSKEDLYDAEVFKARTGRQKVLVAVGSNGLRVYERRTHGKLKQSIGFESIIKMNLSEERLIVVLRKMSENSKLNFVHFFLASDDAAKAIHKAVMEHQLFFYSSKVRQSVLNHYLLPTPCWALPAKWFTKSPSGDLYHLDVKHTRRQSYDLHYKNIHANSDSTEFRHDWVSKCSRCGQEEANVLFTPCGHLVCCEDCVRKGTTCLVCNCTVTSWQRVYFANDAACNDWACQICMDSEINTAFSPCGHVCSCESCACHLPYCPICKTFITFVQRVHVMFPESQGGNVDDVFCGFA</sequence>
<dbReference type="InterPro" id="IPR019748">
    <property type="entry name" value="FERM_central"/>
</dbReference>
<keyword evidence="1 3" id="KW-0863">Zinc-finger</keyword>
<dbReference type="Pfam" id="PF13920">
    <property type="entry name" value="zf-C3HC4_3"/>
    <property type="match status" value="2"/>
</dbReference>